<sequence length="150" mass="15458">MDEDSTPVLEGEGKTRGKDRRKKSAFLPPSTSSPPSPATSAPPSAPPSVLATGLLSLIPNVPLHVAARNESYLETGGREGGKEGGKEGGAVDDGIAGAQRELLEAQGAYLRRVGGGRKLHTCLSFSSLPPSFLPSLPPCPPFLVVFSGPT</sequence>
<evidence type="ECO:0000313" key="3">
    <source>
        <dbReference type="Proteomes" id="UP000019335"/>
    </source>
</evidence>
<dbReference type="AlphaFoldDB" id="W7T911"/>
<dbReference type="Proteomes" id="UP000019335">
    <property type="component" value="Unassembled WGS sequence"/>
</dbReference>
<protein>
    <submittedName>
        <fullName evidence="2">Uncharacterized protein</fullName>
    </submittedName>
</protein>
<gene>
    <name evidence="2" type="ORF">Naga_102576g1</name>
</gene>
<organism evidence="2 3">
    <name type="scientific">Nannochloropsis gaditana</name>
    <dbReference type="NCBI Taxonomy" id="72520"/>
    <lineage>
        <taxon>Eukaryota</taxon>
        <taxon>Sar</taxon>
        <taxon>Stramenopiles</taxon>
        <taxon>Ochrophyta</taxon>
        <taxon>Eustigmatophyceae</taxon>
        <taxon>Eustigmatales</taxon>
        <taxon>Monodopsidaceae</taxon>
        <taxon>Nannochloropsis</taxon>
    </lineage>
</organism>
<accession>W7T911</accession>
<proteinExistence type="predicted"/>
<keyword evidence="3" id="KW-1185">Reference proteome</keyword>
<feature type="region of interest" description="Disordered" evidence="1">
    <location>
        <begin position="1"/>
        <end position="50"/>
    </location>
</feature>
<reference evidence="2 3" key="1">
    <citation type="journal article" date="2014" name="Mol. Plant">
        <title>Chromosome Scale Genome Assembly and Transcriptome Profiling of Nannochloropsis gaditana in Nitrogen Depletion.</title>
        <authorList>
            <person name="Corteggiani Carpinelli E."/>
            <person name="Telatin A."/>
            <person name="Vitulo N."/>
            <person name="Forcato C."/>
            <person name="D'Angelo M."/>
            <person name="Schiavon R."/>
            <person name="Vezzi A."/>
            <person name="Giacometti G.M."/>
            <person name="Morosinotto T."/>
            <person name="Valle G."/>
        </authorList>
    </citation>
    <scope>NUCLEOTIDE SEQUENCE [LARGE SCALE GENOMIC DNA]</scope>
    <source>
        <strain evidence="2 3">B-31</strain>
    </source>
</reference>
<dbReference type="EMBL" id="AZIL01003575">
    <property type="protein sequence ID" value="EWM19968.1"/>
    <property type="molecule type" value="Genomic_DNA"/>
</dbReference>
<name>W7T911_9STRA</name>
<evidence type="ECO:0000256" key="1">
    <source>
        <dbReference type="SAM" id="MobiDB-lite"/>
    </source>
</evidence>
<comment type="caution">
    <text evidence="2">The sequence shown here is derived from an EMBL/GenBank/DDBJ whole genome shotgun (WGS) entry which is preliminary data.</text>
</comment>
<feature type="compositionally biased region" description="Basic and acidic residues" evidence="1">
    <location>
        <begin position="76"/>
        <end position="86"/>
    </location>
</feature>
<feature type="region of interest" description="Disordered" evidence="1">
    <location>
        <begin position="72"/>
        <end position="92"/>
    </location>
</feature>
<dbReference type="OrthoDB" id="10621661at2759"/>
<evidence type="ECO:0000313" key="2">
    <source>
        <dbReference type="EMBL" id="EWM19968.1"/>
    </source>
</evidence>